<evidence type="ECO:0000259" key="3">
    <source>
        <dbReference type="SMART" id="SM00854"/>
    </source>
</evidence>
<comment type="similarity">
    <text evidence="1">Belongs to the CapA family.</text>
</comment>
<feature type="region of interest" description="Disordered" evidence="2">
    <location>
        <begin position="126"/>
        <end position="214"/>
    </location>
</feature>
<dbReference type="AlphaFoldDB" id="A0A2R5GH61"/>
<evidence type="ECO:0000313" key="4">
    <source>
        <dbReference type="EMBL" id="GBG27611.1"/>
    </source>
</evidence>
<dbReference type="InterPro" id="IPR019079">
    <property type="entry name" value="Capsule_synth_CapA"/>
</dbReference>
<feature type="compositionally biased region" description="Basic and acidic residues" evidence="2">
    <location>
        <begin position="198"/>
        <end position="214"/>
    </location>
</feature>
<feature type="domain" description="Capsule synthesis protein CapA" evidence="3">
    <location>
        <begin position="221"/>
        <end position="494"/>
    </location>
</feature>
<feature type="compositionally biased region" description="Acidic residues" evidence="2">
    <location>
        <begin position="172"/>
        <end position="197"/>
    </location>
</feature>
<dbReference type="Proteomes" id="UP000241890">
    <property type="component" value="Unassembled WGS sequence"/>
</dbReference>
<dbReference type="EMBL" id="BEYU01000033">
    <property type="protein sequence ID" value="GBG27611.1"/>
    <property type="molecule type" value="Genomic_DNA"/>
</dbReference>
<keyword evidence="5" id="KW-1185">Reference proteome</keyword>
<reference evidence="4 5" key="1">
    <citation type="submission" date="2017-12" db="EMBL/GenBank/DDBJ databases">
        <title>Sequencing, de novo assembly and annotation of complete genome of a new Thraustochytrid species, strain FCC1311.</title>
        <authorList>
            <person name="Sedici K."/>
            <person name="Godart F."/>
            <person name="Aiese Cigliano R."/>
            <person name="Sanseverino W."/>
            <person name="Barakat M."/>
            <person name="Ortet P."/>
            <person name="Marechal E."/>
            <person name="Cagnac O."/>
            <person name="Amato A."/>
        </authorList>
    </citation>
    <scope>NUCLEOTIDE SEQUENCE [LARGE SCALE GENOMIC DNA]</scope>
</reference>
<accession>A0A2R5GH61</accession>
<evidence type="ECO:0000313" key="5">
    <source>
        <dbReference type="Proteomes" id="UP000241890"/>
    </source>
</evidence>
<evidence type="ECO:0000256" key="1">
    <source>
        <dbReference type="ARBA" id="ARBA00005662"/>
    </source>
</evidence>
<dbReference type="InterPro" id="IPR052169">
    <property type="entry name" value="CW_Biosynth-Accessory"/>
</dbReference>
<dbReference type="OrthoDB" id="2014752at2759"/>
<comment type="caution">
    <text evidence="4">The sequence shown here is derived from an EMBL/GenBank/DDBJ whole genome shotgun (WGS) entry which is preliminary data.</text>
</comment>
<dbReference type="PANTHER" id="PTHR33393">
    <property type="entry name" value="POLYGLUTAMINE SYNTHESIS ACCESSORY PROTEIN RV0574C-RELATED"/>
    <property type="match status" value="1"/>
</dbReference>
<protein>
    <recommendedName>
        <fullName evidence="3">Capsule synthesis protein CapA domain-containing protein</fullName>
    </recommendedName>
</protein>
<feature type="compositionally biased region" description="Acidic residues" evidence="2">
    <location>
        <begin position="148"/>
        <end position="162"/>
    </location>
</feature>
<dbReference type="SUPFAM" id="SSF56300">
    <property type="entry name" value="Metallo-dependent phosphatases"/>
    <property type="match status" value="1"/>
</dbReference>
<proteinExistence type="inferred from homology"/>
<dbReference type="Gene3D" id="3.60.21.10">
    <property type="match status" value="1"/>
</dbReference>
<name>A0A2R5GH61_9STRA</name>
<evidence type="ECO:0000256" key="2">
    <source>
        <dbReference type="SAM" id="MobiDB-lite"/>
    </source>
</evidence>
<sequence length="589" mass="63524">MIIASTIRTTMARMSACCQTLFRAGPSCEALSSVCAHGLAVEGSEDSAARAAGKARRIVSTPDVPGAVLRVRARRIAPVYAPLVAAAPAVPAAAATTGPRRTHRPQTAQRSRLLAAAGEVAFGGGRLEGLADDDDLGQGLRPEADGAGGDDEVDGDEDDGNEGGDRDAERTGDEDEEEEISDDDDDDDDDGSNDDSGAEAREAASDQADDGYRGPRAETFTIAHTGDTMISQNINLHVYARGEYTYLWKSVSHLWKDHADLTISNFEGTCTSLTGAVPRRKVSNINKANFRSVYTSSNTKGGFNYPPAFARALFEDAKIDVMTLGNNHIFDRSVQGIGITKRTLENIGFITAGVTDPTTIESAQDFKDPERWYKIVRRKGWKLALISCTTFPFGQNWAPYILFCNDVLSLIKEHVRPTHPDLDAIVVLPHWGTEFVVQTTANQNKLAKAWIKAGVNLILGNHPHVVQRTESTEDSDGVRTSFTAYSLGGLVGGLGQAAKETARPRASAVLLATLAKSASGQTIVQNVVMEPICEVYEPFMITRGKFVKTIPVSSTDKCKSEERIVTQLLEPAATRMYPKPEDDAMSTSD</sequence>
<dbReference type="PANTHER" id="PTHR33393:SF11">
    <property type="entry name" value="POLYGLUTAMINE SYNTHESIS ACCESSORY PROTEIN RV0574C-RELATED"/>
    <property type="match status" value="1"/>
</dbReference>
<dbReference type="InterPro" id="IPR029052">
    <property type="entry name" value="Metallo-depent_PP-like"/>
</dbReference>
<dbReference type="Pfam" id="PF09587">
    <property type="entry name" value="PGA_cap"/>
    <property type="match status" value="1"/>
</dbReference>
<organism evidence="4 5">
    <name type="scientific">Hondaea fermentalgiana</name>
    <dbReference type="NCBI Taxonomy" id="2315210"/>
    <lineage>
        <taxon>Eukaryota</taxon>
        <taxon>Sar</taxon>
        <taxon>Stramenopiles</taxon>
        <taxon>Bigyra</taxon>
        <taxon>Labyrinthulomycetes</taxon>
        <taxon>Thraustochytrida</taxon>
        <taxon>Thraustochytriidae</taxon>
        <taxon>Hondaea</taxon>
    </lineage>
</organism>
<dbReference type="SMART" id="SM00854">
    <property type="entry name" value="PGA_cap"/>
    <property type="match status" value="1"/>
</dbReference>
<gene>
    <name evidence="4" type="ORF">FCC1311_038342</name>
</gene>
<dbReference type="InParanoid" id="A0A2R5GH61"/>